<dbReference type="Pfam" id="PF00144">
    <property type="entry name" value="Beta-lactamase"/>
    <property type="match status" value="1"/>
</dbReference>
<dbReference type="InterPro" id="IPR050789">
    <property type="entry name" value="Diverse_Enzym_Activities"/>
</dbReference>
<name>A0A502EG70_9MYCO</name>
<dbReference type="AlphaFoldDB" id="A0A502EG70"/>
<dbReference type="EMBL" id="RCZG01000001">
    <property type="protein sequence ID" value="TPG36447.1"/>
    <property type="molecule type" value="Genomic_DNA"/>
</dbReference>
<keyword evidence="3" id="KW-1185">Reference proteome</keyword>
<comment type="caution">
    <text evidence="2">The sequence shown here is derived from an EMBL/GenBank/DDBJ whole genome shotgun (WGS) entry which is preliminary data.</text>
</comment>
<dbReference type="InterPro" id="IPR012338">
    <property type="entry name" value="Beta-lactam/transpept-like"/>
</dbReference>
<dbReference type="PANTHER" id="PTHR43283">
    <property type="entry name" value="BETA-LACTAMASE-RELATED"/>
    <property type="match status" value="1"/>
</dbReference>
<feature type="domain" description="Beta-lactamase-related" evidence="1">
    <location>
        <begin position="28"/>
        <end position="347"/>
    </location>
</feature>
<dbReference type="GO" id="GO:0016787">
    <property type="term" value="F:hydrolase activity"/>
    <property type="evidence" value="ECO:0007669"/>
    <property type="project" value="UniProtKB-KW"/>
</dbReference>
<gene>
    <name evidence="2" type="ORF">EAH80_00240</name>
</gene>
<protein>
    <submittedName>
        <fullName evidence="2">Class A beta-lactamase-related serine hydrolase</fullName>
    </submittedName>
</protein>
<organism evidence="2 3">
    <name type="scientific">Mycolicibacterium hodleri</name>
    <dbReference type="NCBI Taxonomy" id="49897"/>
    <lineage>
        <taxon>Bacteria</taxon>
        <taxon>Bacillati</taxon>
        <taxon>Actinomycetota</taxon>
        <taxon>Actinomycetes</taxon>
        <taxon>Mycobacteriales</taxon>
        <taxon>Mycobacteriaceae</taxon>
        <taxon>Mycolicibacterium</taxon>
    </lineage>
</organism>
<dbReference type="Gene3D" id="3.40.710.10">
    <property type="entry name" value="DD-peptidase/beta-lactamase superfamily"/>
    <property type="match status" value="1"/>
</dbReference>
<evidence type="ECO:0000313" key="2">
    <source>
        <dbReference type="EMBL" id="TPG36447.1"/>
    </source>
</evidence>
<proteinExistence type="predicted"/>
<evidence type="ECO:0000313" key="3">
    <source>
        <dbReference type="Proteomes" id="UP000320095"/>
    </source>
</evidence>
<sequence length="362" mass="39302">MVSTDQKAPVLNQTKLSLLVDRVALEVSDGRLPSAQVAVGHHGKLVAFETFGDADPTTRYRLQSVSRPFVAGVLWKVVDENDLDITAPVSTWIPGFCEDITLEDVATHRAGLAYAPLGAKRMGTRQSRLEAMARWQPDPETRGHIQFALTSTGWVVWEIVEAVTGLSLPDYLAQRIATPLRLTVQDAVPIEEQGDVAPMVLLGDGADELDVWGPWYLESAEVLERGEPSHSIVGTAADVAMHYQGMLHSDVWSREAVAEGIRERFREPAYGPLEHGGTDHPISMGLFVTVRGETWQQGWMPATGSPETFGHGGAPCQQSFCDPVTGVSFAFLTNGYPASGYALDRWGKNLSAVLLDLAGDLA</sequence>
<keyword evidence="2" id="KW-0378">Hydrolase</keyword>
<dbReference type="SUPFAM" id="SSF56601">
    <property type="entry name" value="beta-lactamase/transpeptidase-like"/>
    <property type="match status" value="1"/>
</dbReference>
<dbReference type="InterPro" id="IPR001466">
    <property type="entry name" value="Beta-lactam-related"/>
</dbReference>
<evidence type="ECO:0000259" key="1">
    <source>
        <dbReference type="Pfam" id="PF00144"/>
    </source>
</evidence>
<reference evidence="2 3" key="1">
    <citation type="journal article" date="2019" name="Environ. Microbiol.">
        <title>Species interactions and distinct microbial communities in high Arctic permafrost affected cryosols are associated with the CH4 and CO2 gas fluxes.</title>
        <authorList>
            <person name="Altshuler I."/>
            <person name="Hamel J."/>
            <person name="Turney S."/>
            <person name="Magnuson E."/>
            <person name="Levesque R."/>
            <person name="Greer C."/>
            <person name="Whyte L.G."/>
        </authorList>
    </citation>
    <scope>NUCLEOTIDE SEQUENCE [LARGE SCALE GENOMIC DNA]</scope>
    <source>
        <strain evidence="2 3">S5.20</strain>
    </source>
</reference>
<dbReference type="Proteomes" id="UP000320095">
    <property type="component" value="Unassembled WGS sequence"/>
</dbReference>
<accession>A0A502EG70</accession>